<evidence type="ECO:0000313" key="1">
    <source>
        <dbReference type="EMBL" id="PIL34761.1"/>
    </source>
</evidence>
<sequence>MAATTAAIQHLIDEVSQADADFFAIKYEPKDNDRFMTRFNNVPLVLEYKGVSSATTAPSLHLKLELGAYHPAGVPAYNIWVNNAKTDSEANQAAAVKALRKLLDEKARNTCIMFSASTD</sequence>
<dbReference type="Proteomes" id="UP000230002">
    <property type="component" value="Unassembled WGS sequence"/>
</dbReference>
<evidence type="ECO:0000313" key="2">
    <source>
        <dbReference type="Proteomes" id="UP000230002"/>
    </source>
</evidence>
<dbReference type="EMBL" id="AYKW01000004">
    <property type="protein sequence ID" value="PIL34761.1"/>
    <property type="molecule type" value="Genomic_DNA"/>
</dbReference>
<protein>
    <submittedName>
        <fullName evidence="1">Uncharacterized protein</fullName>
    </submittedName>
</protein>
<comment type="caution">
    <text evidence="1">The sequence shown here is derived from an EMBL/GenBank/DDBJ whole genome shotgun (WGS) entry which is preliminary data.</text>
</comment>
<accession>A0A2G8SLY3</accession>
<dbReference type="AlphaFoldDB" id="A0A2G8SLY3"/>
<gene>
    <name evidence="1" type="ORF">GSI_02548</name>
</gene>
<keyword evidence="2" id="KW-1185">Reference proteome</keyword>
<name>A0A2G8SLY3_9APHY</name>
<organism evidence="1 2">
    <name type="scientific">Ganoderma sinense ZZ0214-1</name>
    <dbReference type="NCBI Taxonomy" id="1077348"/>
    <lineage>
        <taxon>Eukaryota</taxon>
        <taxon>Fungi</taxon>
        <taxon>Dikarya</taxon>
        <taxon>Basidiomycota</taxon>
        <taxon>Agaricomycotina</taxon>
        <taxon>Agaricomycetes</taxon>
        <taxon>Polyporales</taxon>
        <taxon>Polyporaceae</taxon>
        <taxon>Ganoderma</taxon>
    </lineage>
</organism>
<reference evidence="1 2" key="1">
    <citation type="journal article" date="2015" name="Sci. Rep.">
        <title>Chromosome-level genome map provides insights into diverse defense mechanisms in the medicinal fungus Ganoderma sinense.</title>
        <authorList>
            <person name="Zhu Y."/>
            <person name="Xu J."/>
            <person name="Sun C."/>
            <person name="Zhou S."/>
            <person name="Xu H."/>
            <person name="Nelson D.R."/>
            <person name="Qian J."/>
            <person name="Song J."/>
            <person name="Luo H."/>
            <person name="Xiang L."/>
            <person name="Li Y."/>
            <person name="Xu Z."/>
            <person name="Ji A."/>
            <person name="Wang L."/>
            <person name="Lu S."/>
            <person name="Hayward A."/>
            <person name="Sun W."/>
            <person name="Li X."/>
            <person name="Schwartz D.C."/>
            <person name="Wang Y."/>
            <person name="Chen S."/>
        </authorList>
    </citation>
    <scope>NUCLEOTIDE SEQUENCE [LARGE SCALE GENOMIC DNA]</scope>
    <source>
        <strain evidence="1 2">ZZ0214-1</strain>
    </source>
</reference>
<proteinExistence type="predicted"/>